<dbReference type="GO" id="GO:0005829">
    <property type="term" value="C:cytosol"/>
    <property type="evidence" value="ECO:0007669"/>
    <property type="project" value="UniProtKB-SubCell"/>
</dbReference>
<organism evidence="7 8">
    <name type="scientific">Tepidimonas charontis</name>
    <dbReference type="NCBI Taxonomy" id="2267262"/>
    <lineage>
        <taxon>Bacteria</taxon>
        <taxon>Pseudomonadati</taxon>
        <taxon>Pseudomonadota</taxon>
        <taxon>Betaproteobacteria</taxon>
        <taxon>Burkholderiales</taxon>
        <taxon>Tepidimonas</taxon>
    </lineage>
</organism>
<dbReference type="PANTHER" id="PTHR34773:SF1">
    <property type="entry name" value="FLAGELLAR SECRETION CHAPERONE FLIS"/>
    <property type="match status" value="1"/>
</dbReference>
<keyword evidence="7" id="KW-0969">Cilium</keyword>
<dbReference type="Proteomes" id="UP000318294">
    <property type="component" value="Unassembled WGS sequence"/>
</dbReference>
<keyword evidence="7" id="KW-0966">Cell projection</keyword>
<dbReference type="Gene3D" id="1.20.120.340">
    <property type="entry name" value="Flagellar protein FliS"/>
    <property type="match status" value="1"/>
</dbReference>
<comment type="caution">
    <text evidence="7">The sequence shown here is derived from an EMBL/GenBank/DDBJ whole genome shotgun (WGS) entry which is preliminary data.</text>
</comment>
<dbReference type="InterPro" id="IPR003713">
    <property type="entry name" value="FliS"/>
</dbReference>
<accession>A0A554XK62</accession>
<dbReference type="EMBL" id="VJON01000002">
    <property type="protein sequence ID" value="TSE36214.1"/>
    <property type="molecule type" value="Genomic_DNA"/>
</dbReference>
<evidence type="ECO:0000256" key="1">
    <source>
        <dbReference type="ARBA" id="ARBA00004514"/>
    </source>
</evidence>
<dbReference type="PIRSF" id="PIRSF039090">
    <property type="entry name" value="Flis"/>
    <property type="match status" value="1"/>
</dbReference>
<dbReference type="InterPro" id="IPR036584">
    <property type="entry name" value="FliS_sf"/>
</dbReference>
<dbReference type="AlphaFoldDB" id="A0A554XK62"/>
<dbReference type="CDD" id="cd16098">
    <property type="entry name" value="FliS"/>
    <property type="match status" value="1"/>
</dbReference>
<evidence type="ECO:0000256" key="6">
    <source>
        <dbReference type="PIRNR" id="PIRNR039090"/>
    </source>
</evidence>
<comment type="subcellular location">
    <subcellularLocation>
        <location evidence="1 6">Cytoplasm</location>
        <location evidence="1 6">Cytosol</location>
    </subcellularLocation>
</comment>
<keyword evidence="5" id="KW-0143">Chaperone</keyword>
<dbReference type="NCBIfam" id="TIGR00208">
    <property type="entry name" value="fliS"/>
    <property type="match status" value="1"/>
</dbReference>
<dbReference type="GO" id="GO:0044780">
    <property type="term" value="P:bacterial-type flagellum assembly"/>
    <property type="evidence" value="ECO:0007669"/>
    <property type="project" value="InterPro"/>
</dbReference>
<dbReference type="PANTHER" id="PTHR34773">
    <property type="entry name" value="FLAGELLAR SECRETION CHAPERONE FLIS"/>
    <property type="match status" value="1"/>
</dbReference>
<dbReference type="Pfam" id="PF02561">
    <property type="entry name" value="FliS"/>
    <property type="match status" value="1"/>
</dbReference>
<proteinExistence type="inferred from homology"/>
<name>A0A554XK62_9BURK</name>
<evidence type="ECO:0000256" key="5">
    <source>
        <dbReference type="ARBA" id="ARBA00023186"/>
    </source>
</evidence>
<evidence type="ECO:0000256" key="2">
    <source>
        <dbReference type="ARBA" id="ARBA00008787"/>
    </source>
</evidence>
<keyword evidence="4 6" id="KW-1005">Bacterial flagellum biogenesis</keyword>
<keyword evidence="8" id="KW-1185">Reference proteome</keyword>
<evidence type="ECO:0000256" key="4">
    <source>
        <dbReference type="ARBA" id="ARBA00022795"/>
    </source>
</evidence>
<evidence type="ECO:0000313" key="7">
    <source>
        <dbReference type="EMBL" id="TSE36214.1"/>
    </source>
</evidence>
<protein>
    <recommendedName>
        <fullName evidence="6">Flagellar secretion chaperone FliS</fullName>
    </recommendedName>
</protein>
<dbReference type="GO" id="GO:0071973">
    <property type="term" value="P:bacterial-type flagellum-dependent cell motility"/>
    <property type="evidence" value="ECO:0007669"/>
    <property type="project" value="TreeGrafter"/>
</dbReference>
<evidence type="ECO:0000313" key="8">
    <source>
        <dbReference type="Proteomes" id="UP000318294"/>
    </source>
</evidence>
<comment type="similarity">
    <text evidence="2 6">Belongs to the FliS family.</text>
</comment>
<dbReference type="RefSeq" id="WP_144327294.1">
    <property type="nucleotide sequence ID" value="NZ_VJON01000002.1"/>
</dbReference>
<gene>
    <name evidence="7" type="primary">fliS</name>
    <name evidence="7" type="ORF">Tchar_00265</name>
</gene>
<dbReference type="SUPFAM" id="SSF101116">
    <property type="entry name" value="Flagellar export chaperone FliS"/>
    <property type="match status" value="1"/>
</dbReference>
<keyword evidence="7" id="KW-0282">Flagellum</keyword>
<dbReference type="OrthoDB" id="9792010at2"/>
<reference evidence="7 8" key="1">
    <citation type="submission" date="2019-07" db="EMBL/GenBank/DDBJ databases">
        <title>Tepidimonas charontis SPSP-6 draft genome.</title>
        <authorList>
            <person name="Da Costa M.S."/>
            <person name="Froufe H.J.C."/>
            <person name="Egas C."/>
            <person name="Albuquerque L."/>
        </authorList>
    </citation>
    <scope>NUCLEOTIDE SEQUENCE [LARGE SCALE GENOMIC DNA]</scope>
    <source>
        <strain evidence="7 8">SPSP-6</strain>
    </source>
</reference>
<sequence>MYTAPSQRLAASYAREAAASRVASASPHELIMMLFDGLLASLLSAKGAMERGDVAAKGQAIGKAVRILEEGLRAGLSPEGGELSGRLEALYDYCGRQLTWANLHNDVKRIDEVIDLIKAVADAWQQIRPQ</sequence>
<keyword evidence="3 6" id="KW-0963">Cytoplasm</keyword>
<evidence type="ECO:0000256" key="3">
    <source>
        <dbReference type="ARBA" id="ARBA00022490"/>
    </source>
</evidence>